<dbReference type="PROSITE" id="PS50922">
    <property type="entry name" value="TLC"/>
    <property type="match status" value="1"/>
</dbReference>
<dbReference type="GO" id="GO:0050291">
    <property type="term" value="F:sphingosine N-acyltransferase activity"/>
    <property type="evidence" value="ECO:0007669"/>
    <property type="project" value="InterPro"/>
</dbReference>
<name>A0A165SUS8_9APHY</name>
<protein>
    <submittedName>
        <fullName evidence="10">LAG1-domain-containing protein</fullName>
    </submittedName>
</protein>
<evidence type="ECO:0000256" key="1">
    <source>
        <dbReference type="ARBA" id="ARBA00004141"/>
    </source>
</evidence>
<feature type="transmembrane region" description="Helical" evidence="8">
    <location>
        <begin position="226"/>
        <end position="243"/>
    </location>
</feature>
<evidence type="ECO:0000256" key="7">
    <source>
        <dbReference type="SAM" id="MobiDB-lite"/>
    </source>
</evidence>
<feature type="compositionally biased region" description="Acidic residues" evidence="7">
    <location>
        <begin position="363"/>
        <end position="373"/>
    </location>
</feature>
<evidence type="ECO:0000256" key="5">
    <source>
        <dbReference type="ARBA" id="ARBA00023136"/>
    </source>
</evidence>
<evidence type="ECO:0000256" key="3">
    <source>
        <dbReference type="ARBA" id="ARBA00022692"/>
    </source>
</evidence>
<evidence type="ECO:0000256" key="6">
    <source>
        <dbReference type="PROSITE-ProRule" id="PRU00205"/>
    </source>
</evidence>
<evidence type="ECO:0000259" key="9">
    <source>
        <dbReference type="PROSITE" id="PS50922"/>
    </source>
</evidence>
<proteinExistence type="inferred from homology"/>
<organism evidence="10 11">
    <name type="scientific">Daedalea quercina L-15889</name>
    <dbReference type="NCBI Taxonomy" id="1314783"/>
    <lineage>
        <taxon>Eukaryota</taxon>
        <taxon>Fungi</taxon>
        <taxon>Dikarya</taxon>
        <taxon>Basidiomycota</taxon>
        <taxon>Agaricomycotina</taxon>
        <taxon>Agaricomycetes</taxon>
        <taxon>Polyporales</taxon>
        <taxon>Fomitopsis</taxon>
    </lineage>
</organism>
<accession>A0A165SUS8</accession>
<dbReference type="InterPro" id="IPR006634">
    <property type="entry name" value="TLC-dom"/>
</dbReference>
<dbReference type="SMART" id="SM00724">
    <property type="entry name" value="TLC"/>
    <property type="match status" value="1"/>
</dbReference>
<feature type="domain" description="TLC" evidence="9">
    <location>
        <begin position="142"/>
        <end position="356"/>
    </location>
</feature>
<reference evidence="10 11" key="1">
    <citation type="journal article" date="2016" name="Mol. Biol. Evol.">
        <title>Comparative Genomics of Early-Diverging Mushroom-Forming Fungi Provides Insights into the Origins of Lignocellulose Decay Capabilities.</title>
        <authorList>
            <person name="Nagy L.G."/>
            <person name="Riley R."/>
            <person name="Tritt A."/>
            <person name="Adam C."/>
            <person name="Daum C."/>
            <person name="Floudas D."/>
            <person name="Sun H."/>
            <person name="Yadav J.S."/>
            <person name="Pangilinan J."/>
            <person name="Larsson K.H."/>
            <person name="Matsuura K."/>
            <person name="Barry K."/>
            <person name="Labutti K."/>
            <person name="Kuo R."/>
            <person name="Ohm R.A."/>
            <person name="Bhattacharya S.S."/>
            <person name="Shirouzu T."/>
            <person name="Yoshinaga Y."/>
            <person name="Martin F.M."/>
            <person name="Grigoriev I.V."/>
            <person name="Hibbett D.S."/>
        </authorList>
    </citation>
    <scope>NUCLEOTIDE SEQUENCE [LARGE SCALE GENOMIC DNA]</scope>
    <source>
        <strain evidence="10 11">L-15889</strain>
    </source>
</reference>
<evidence type="ECO:0000256" key="2">
    <source>
        <dbReference type="ARBA" id="ARBA00009808"/>
    </source>
</evidence>
<feature type="region of interest" description="Disordered" evidence="7">
    <location>
        <begin position="358"/>
        <end position="379"/>
    </location>
</feature>
<comment type="similarity">
    <text evidence="2">Belongs to the sphingosine N-acyltransferase family.</text>
</comment>
<dbReference type="Proteomes" id="UP000076727">
    <property type="component" value="Unassembled WGS sequence"/>
</dbReference>
<sequence>MNIDQAPGWLPSFLVPFVTLSYPTDRPAAPDSFPDSNYYRSGVLDGCLMITFICVAAVLRDMARLWIWEPFARWKLTRDLVLGKRAATVLAQQKAKTNGAANGNGHVSHDHTNGHATHTNGNGYAVVTDDRISKKEAKKMQKSVIRFAEQGWSVIYYSFVWCLGLYIHRHLPTRLLDPIGVWYNYPHVPLAGPLKFYYLLETSFYSHQILVINAEARRKDHWQMMTHHVVTVILMVGSYFYNYTRIGCLVMFLMDWCDIWLPLAKMFRYMGLSTLCDMTFVWFMISWVITRHWLFVLAIKSTWSAKRTIPPLWDPDRGHFMTSGVFGLFQAMLISLEIMQVMWFWMVCRIAYRVVSGKGAEDERSDDEGDDSEESKKDR</sequence>
<keyword evidence="3 6" id="KW-0812">Transmembrane</keyword>
<dbReference type="EMBL" id="KV429040">
    <property type="protein sequence ID" value="KZT72519.1"/>
    <property type="molecule type" value="Genomic_DNA"/>
</dbReference>
<comment type="subcellular location">
    <subcellularLocation>
        <location evidence="1">Membrane</location>
        <topology evidence="1">Multi-pass membrane protein</topology>
    </subcellularLocation>
</comment>
<keyword evidence="11" id="KW-1185">Reference proteome</keyword>
<dbReference type="AlphaFoldDB" id="A0A165SUS8"/>
<dbReference type="GO" id="GO:0046513">
    <property type="term" value="P:ceramide biosynthetic process"/>
    <property type="evidence" value="ECO:0007669"/>
    <property type="project" value="InterPro"/>
</dbReference>
<dbReference type="GO" id="GO:0016020">
    <property type="term" value="C:membrane"/>
    <property type="evidence" value="ECO:0007669"/>
    <property type="project" value="UniProtKB-SubCell"/>
</dbReference>
<evidence type="ECO:0000256" key="8">
    <source>
        <dbReference type="SAM" id="Phobius"/>
    </source>
</evidence>
<dbReference type="OrthoDB" id="537032at2759"/>
<feature type="transmembrane region" description="Helical" evidence="8">
    <location>
        <begin position="319"/>
        <end position="345"/>
    </location>
</feature>
<dbReference type="PANTHER" id="PTHR12560:SF0">
    <property type="entry name" value="LD18904P"/>
    <property type="match status" value="1"/>
</dbReference>
<evidence type="ECO:0000256" key="4">
    <source>
        <dbReference type="ARBA" id="ARBA00022989"/>
    </source>
</evidence>
<evidence type="ECO:0000313" key="11">
    <source>
        <dbReference type="Proteomes" id="UP000076727"/>
    </source>
</evidence>
<keyword evidence="5 6" id="KW-0472">Membrane</keyword>
<dbReference type="PANTHER" id="PTHR12560">
    <property type="entry name" value="LONGEVITY ASSURANCE FACTOR 1 LAG1"/>
    <property type="match status" value="1"/>
</dbReference>
<feature type="transmembrane region" description="Helical" evidence="8">
    <location>
        <begin position="144"/>
        <end position="167"/>
    </location>
</feature>
<dbReference type="InterPro" id="IPR016439">
    <property type="entry name" value="Lag1/Lac1-like"/>
</dbReference>
<evidence type="ECO:0000313" key="10">
    <source>
        <dbReference type="EMBL" id="KZT72519.1"/>
    </source>
</evidence>
<dbReference type="Pfam" id="PF03798">
    <property type="entry name" value="TRAM_LAG1_CLN8"/>
    <property type="match status" value="1"/>
</dbReference>
<feature type="transmembrane region" description="Helical" evidence="8">
    <location>
        <begin position="38"/>
        <end position="59"/>
    </location>
</feature>
<gene>
    <name evidence="10" type="ORF">DAEQUDRAFT_762810</name>
</gene>
<dbReference type="STRING" id="1314783.A0A165SUS8"/>
<keyword evidence="4 8" id="KW-1133">Transmembrane helix</keyword>